<evidence type="ECO:0000256" key="1">
    <source>
        <dbReference type="ARBA" id="ARBA00000971"/>
    </source>
</evidence>
<evidence type="ECO:0000313" key="13">
    <source>
        <dbReference type="EMBL" id="GMI02838.1"/>
    </source>
</evidence>
<gene>
    <name evidence="13" type="ORF">TrLO_g14064</name>
</gene>
<keyword evidence="7 10" id="KW-0413">Isomerase</keyword>
<comment type="subunit">
    <text evidence="9">Interacts with host FBXW7; leading to FBXW7 autoubiquitination and subsequent degradation.</text>
</comment>
<evidence type="ECO:0000259" key="12">
    <source>
        <dbReference type="PROSITE" id="PS50198"/>
    </source>
</evidence>
<accession>A0A9W7C604</accession>
<sequence>MSVRCAHLLCKHTGSRNPTSRRTSLSVTLAPEDAMREISDILVYLQSNPSPQSFQAACAARSDCSSSRQGGDLGSFTRGQMQKPFEDASFGLEVGEITKTIISTDSGYHIIMRLS</sequence>
<dbReference type="PANTHER" id="PTHR10657">
    <property type="entry name" value="PEPTIDYL-PROLYL CIS-TRANS ISOMERASE"/>
    <property type="match status" value="1"/>
</dbReference>
<dbReference type="PROSITE" id="PS50198">
    <property type="entry name" value="PPIC_PPIASE_2"/>
    <property type="match status" value="1"/>
</dbReference>
<evidence type="ECO:0000256" key="10">
    <source>
        <dbReference type="PROSITE-ProRule" id="PRU00278"/>
    </source>
</evidence>
<evidence type="ECO:0000256" key="11">
    <source>
        <dbReference type="RuleBase" id="RU363014"/>
    </source>
</evidence>
<evidence type="ECO:0000256" key="6">
    <source>
        <dbReference type="ARBA" id="ARBA00023200"/>
    </source>
</evidence>
<dbReference type="EMBL" id="BRXW01000050">
    <property type="protein sequence ID" value="GMI02838.1"/>
    <property type="molecule type" value="Genomic_DNA"/>
</dbReference>
<dbReference type="GO" id="GO:0003755">
    <property type="term" value="F:peptidyl-prolyl cis-trans isomerase activity"/>
    <property type="evidence" value="ECO:0007669"/>
    <property type="project" value="UniProtKB-UniRule"/>
</dbReference>
<keyword evidence="4" id="KW-1048">Host nucleus</keyword>
<dbReference type="AlphaFoldDB" id="A0A9W7C604"/>
<dbReference type="GO" id="GO:0042025">
    <property type="term" value="C:host cell nucleus"/>
    <property type="evidence" value="ECO:0007669"/>
    <property type="project" value="UniProtKB-SubCell"/>
</dbReference>
<dbReference type="InterPro" id="IPR000297">
    <property type="entry name" value="PPIase_PpiC"/>
</dbReference>
<dbReference type="EC" id="5.2.1.8" evidence="11"/>
<comment type="function">
    <text evidence="8">Peptidyl-prolyl cis/trans isomerase (PPIase) that acts as a key virulence factor by promoting host leukocyte transformation. Binds to and isomerizes specific phosphorylated Ser/Thr-Pro (pSer/Thr-Pro) motifs in a subset of proteins, resulting in conformational changes in the proteins. Promotes host leukocyte transformation by binding to phosphorylated host FBXW7, disrupting dimerization and promoting FBXW7 autoubiquitination and subsequent degradation. Degradation of host FBXW7, leads to stabilization of JUN, which promotes cell transformation.</text>
</comment>
<dbReference type="GO" id="GO:0005634">
    <property type="term" value="C:nucleus"/>
    <property type="evidence" value="ECO:0007669"/>
    <property type="project" value="TreeGrafter"/>
</dbReference>
<dbReference type="SUPFAM" id="SSF54534">
    <property type="entry name" value="FKBP-like"/>
    <property type="match status" value="1"/>
</dbReference>
<evidence type="ECO:0000256" key="9">
    <source>
        <dbReference type="ARBA" id="ARBA00066165"/>
    </source>
</evidence>
<evidence type="ECO:0000313" key="14">
    <source>
        <dbReference type="Proteomes" id="UP001165122"/>
    </source>
</evidence>
<name>A0A9W7C604_9STRA</name>
<evidence type="ECO:0000256" key="8">
    <source>
        <dbReference type="ARBA" id="ARBA00054022"/>
    </source>
</evidence>
<comment type="catalytic activity">
    <reaction evidence="1 11">
        <text>[protein]-peptidylproline (omega=180) = [protein]-peptidylproline (omega=0)</text>
        <dbReference type="Rhea" id="RHEA:16237"/>
        <dbReference type="Rhea" id="RHEA-COMP:10747"/>
        <dbReference type="Rhea" id="RHEA-COMP:10748"/>
        <dbReference type="ChEBI" id="CHEBI:83833"/>
        <dbReference type="ChEBI" id="CHEBI:83834"/>
        <dbReference type="EC" id="5.2.1.8"/>
    </reaction>
</comment>
<protein>
    <recommendedName>
        <fullName evidence="11">Peptidyl-prolyl cis-trans isomerase</fullName>
        <ecNumber evidence="11">5.2.1.8</ecNumber>
    </recommendedName>
</protein>
<organism evidence="13 14">
    <name type="scientific">Triparma laevis f. longispina</name>
    <dbReference type="NCBI Taxonomy" id="1714387"/>
    <lineage>
        <taxon>Eukaryota</taxon>
        <taxon>Sar</taxon>
        <taxon>Stramenopiles</taxon>
        <taxon>Ochrophyta</taxon>
        <taxon>Bolidophyceae</taxon>
        <taxon>Parmales</taxon>
        <taxon>Triparmaceae</taxon>
        <taxon>Triparma</taxon>
    </lineage>
</organism>
<dbReference type="Proteomes" id="UP001165122">
    <property type="component" value="Unassembled WGS sequence"/>
</dbReference>
<reference evidence="14" key="1">
    <citation type="journal article" date="2023" name="Commun. Biol.">
        <title>Genome analysis of Parmales, the sister group of diatoms, reveals the evolutionary specialization of diatoms from phago-mixotrophs to photoautotrophs.</title>
        <authorList>
            <person name="Ban H."/>
            <person name="Sato S."/>
            <person name="Yoshikawa S."/>
            <person name="Yamada K."/>
            <person name="Nakamura Y."/>
            <person name="Ichinomiya M."/>
            <person name="Sato N."/>
            <person name="Blanc-Mathieu R."/>
            <person name="Endo H."/>
            <person name="Kuwata A."/>
            <person name="Ogata H."/>
        </authorList>
    </citation>
    <scope>NUCLEOTIDE SEQUENCE [LARGE SCALE GENOMIC DNA]</scope>
    <source>
        <strain evidence="14">NIES 3700</strain>
    </source>
</reference>
<proteinExistence type="predicted"/>
<dbReference type="GO" id="GO:0005829">
    <property type="term" value="C:cytosol"/>
    <property type="evidence" value="ECO:0007669"/>
    <property type="project" value="TreeGrafter"/>
</dbReference>
<evidence type="ECO:0000256" key="4">
    <source>
        <dbReference type="ARBA" id="ARBA00022562"/>
    </source>
</evidence>
<keyword evidence="14" id="KW-1185">Reference proteome</keyword>
<dbReference type="OrthoDB" id="2530521at2759"/>
<dbReference type="FunFam" id="3.10.50.40:FF:000010">
    <property type="entry name" value="Peptidyl-prolyl cis-trans isomerase Pin1"/>
    <property type="match status" value="1"/>
</dbReference>
<comment type="subcellular location">
    <subcellularLocation>
        <location evidence="3">Host cytoplasm</location>
    </subcellularLocation>
    <subcellularLocation>
        <location evidence="2">Host nucleus</location>
    </subcellularLocation>
</comment>
<dbReference type="Pfam" id="PF00639">
    <property type="entry name" value="Rotamase"/>
    <property type="match status" value="1"/>
</dbReference>
<dbReference type="PANTHER" id="PTHR10657:SF4">
    <property type="entry name" value="PEPTIDYL-PROLYL CIS-TRANS ISOMERASE-RELATED"/>
    <property type="match status" value="1"/>
</dbReference>
<dbReference type="InterPro" id="IPR046357">
    <property type="entry name" value="PPIase_dom_sf"/>
</dbReference>
<evidence type="ECO:0000256" key="2">
    <source>
        <dbReference type="ARBA" id="ARBA00004147"/>
    </source>
</evidence>
<keyword evidence="5 10" id="KW-0697">Rotamase</keyword>
<evidence type="ECO:0000256" key="3">
    <source>
        <dbReference type="ARBA" id="ARBA00004192"/>
    </source>
</evidence>
<evidence type="ECO:0000256" key="5">
    <source>
        <dbReference type="ARBA" id="ARBA00023110"/>
    </source>
</evidence>
<evidence type="ECO:0000256" key="7">
    <source>
        <dbReference type="ARBA" id="ARBA00023235"/>
    </source>
</evidence>
<dbReference type="Gene3D" id="3.10.50.40">
    <property type="match status" value="1"/>
</dbReference>
<feature type="domain" description="PpiC" evidence="12">
    <location>
        <begin position="1"/>
        <end position="115"/>
    </location>
</feature>
<comment type="caution">
    <text evidence="13">The sequence shown here is derived from an EMBL/GenBank/DDBJ whole genome shotgun (WGS) entry which is preliminary data.</text>
</comment>
<dbReference type="GO" id="GO:0030430">
    <property type="term" value="C:host cell cytoplasm"/>
    <property type="evidence" value="ECO:0007669"/>
    <property type="project" value="UniProtKB-SubCell"/>
</dbReference>
<dbReference type="InterPro" id="IPR051370">
    <property type="entry name" value="PPIase_Pin1"/>
</dbReference>
<keyword evidence="6" id="KW-1035">Host cytoplasm</keyword>